<name>A0ABW3HFF0_9SPHN</name>
<evidence type="ECO:0000313" key="1">
    <source>
        <dbReference type="EMBL" id="MFD0948039.1"/>
    </source>
</evidence>
<accession>A0ABW3HFF0</accession>
<protein>
    <submittedName>
        <fullName evidence="1">Uncharacterized protein</fullName>
    </submittedName>
</protein>
<sequence>MPNKLFETATQLSKTFMPAERTQSAAAVQAARSLIIALEARRHPEFANSACDAALNALVRGISHSVEADTALREAHRKFAKIVGHTSLPELGWGCDMEECPGAPEPNGRATPLRVAA</sequence>
<dbReference type="Proteomes" id="UP001596977">
    <property type="component" value="Unassembled WGS sequence"/>
</dbReference>
<proteinExistence type="predicted"/>
<reference evidence="2" key="1">
    <citation type="journal article" date="2019" name="Int. J. Syst. Evol. Microbiol.">
        <title>The Global Catalogue of Microorganisms (GCM) 10K type strain sequencing project: providing services to taxonomists for standard genome sequencing and annotation.</title>
        <authorList>
            <consortium name="The Broad Institute Genomics Platform"/>
            <consortium name="The Broad Institute Genome Sequencing Center for Infectious Disease"/>
            <person name="Wu L."/>
            <person name="Ma J."/>
        </authorList>
    </citation>
    <scope>NUCLEOTIDE SEQUENCE [LARGE SCALE GENOMIC DNA]</scope>
    <source>
        <strain evidence="2">CCUG 62982</strain>
    </source>
</reference>
<evidence type="ECO:0000313" key="2">
    <source>
        <dbReference type="Proteomes" id="UP001596977"/>
    </source>
</evidence>
<organism evidence="1 2">
    <name type="scientific">Sphingomonas canadensis</name>
    <dbReference type="NCBI Taxonomy" id="1219257"/>
    <lineage>
        <taxon>Bacteria</taxon>
        <taxon>Pseudomonadati</taxon>
        <taxon>Pseudomonadota</taxon>
        <taxon>Alphaproteobacteria</taxon>
        <taxon>Sphingomonadales</taxon>
        <taxon>Sphingomonadaceae</taxon>
        <taxon>Sphingomonas</taxon>
    </lineage>
</organism>
<dbReference type="EMBL" id="JBHTJG010000010">
    <property type="protein sequence ID" value="MFD0948039.1"/>
    <property type="molecule type" value="Genomic_DNA"/>
</dbReference>
<keyword evidence="2" id="KW-1185">Reference proteome</keyword>
<comment type="caution">
    <text evidence="1">The sequence shown here is derived from an EMBL/GenBank/DDBJ whole genome shotgun (WGS) entry which is preliminary data.</text>
</comment>
<dbReference type="RefSeq" id="WP_264945854.1">
    <property type="nucleotide sequence ID" value="NZ_JAPDRA010000010.1"/>
</dbReference>
<gene>
    <name evidence="1" type="ORF">ACFQ1E_16975</name>
</gene>